<organism evidence="1 2">
    <name type="scientific">Listeria fleischmannii subsp. fleischmannii</name>
    <dbReference type="NCBI Taxonomy" id="1671902"/>
    <lineage>
        <taxon>Bacteria</taxon>
        <taxon>Bacillati</taxon>
        <taxon>Bacillota</taxon>
        <taxon>Bacilli</taxon>
        <taxon>Bacillales</taxon>
        <taxon>Listeriaceae</taxon>
        <taxon>Listeria</taxon>
    </lineage>
</organism>
<sequence length="29" mass="3356">MKEVTLLTSKELQNYLAQENVTLASFRDL</sequence>
<dbReference type="Proteomes" id="UP000250257">
    <property type="component" value="Unassembled WGS sequence"/>
</dbReference>
<proteinExistence type="predicted"/>
<evidence type="ECO:0000313" key="2">
    <source>
        <dbReference type="Proteomes" id="UP000250257"/>
    </source>
</evidence>
<evidence type="ECO:0000313" key="1">
    <source>
        <dbReference type="EMBL" id="SQC70115.1"/>
    </source>
</evidence>
<dbReference type="AlphaFoldDB" id="A0A2X3HHF8"/>
<dbReference type="EMBL" id="UAWT01000021">
    <property type="protein sequence ID" value="SQC70115.1"/>
    <property type="molecule type" value="Genomic_DNA"/>
</dbReference>
<accession>A0A2X3HHF8</accession>
<dbReference type="STRING" id="1214117.LFLEISCH_07845"/>
<protein>
    <submittedName>
        <fullName evidence="1">Uncharacterized protein</fullName>
    </submittedName>
</protein>
<gene>
    <name evidence="1" type="ORF">NCTC13940_01791</name>
</gene>
<reference evidence="1 2" key="1">
    <citation type="submission" date="2018-06" db="EMBL/GenBank/DDBJ databases">
        <authorList>
            <consortium name="Pathogen Informatics"/>
            <person name="Doyle S."/>
        </authorList>
    </citation>
    <scope>NUCLEOTIDE SEQUENCE [LARGE SCALE GENOMIC DNA]</scope>
    <source>
        <strain evidence="1 2">NCTC13940</strain>
    </source>
</reference>
<name>A0A2X3HHF8_9LIST</name>